<organism evidence="1 2">
    <name type="scientific">Peronosclerospora sorghi</name>
    <dbReference type="NCBI Taxonomy" id="230839"/>
    <lineage>
        <taxon>Eukaryota</taxon>
        <taxon>Sar</taxon>
        <taxon>Stramenopiles</taxon>
        <taxon>Oomycota</taxon>
        <taxon>Peronosporomycetes</taxon>
        <taxon>Peronosporales</taxon>
        <taxon>Peronosporaceae</taxon>
        <taxon>Peronosclerospora</taxon>
    </lineage>
</organism>
<evidence type="ECO:0000313" key="2">
    <source>
        <dbReference type="Proteomes" id="UP001163321"/>
    </source>
</evidence>
<protein>
    <submittedName>
        <fullName evidence="1">Uncharacterized protein</fullName>
    </submittedName>
</protein>
<proteinExistence type="predicted"/>
<evidence type="ECO:0000313" key="1">
    <source>
        <dbReference type="EMBL" id="KAI9921637.1"/>
    </source>
</evidence>
<accession>A0ACC0WSA1</accession>
<sequence length="196" mass="22104">MYYLLVDAKVGDQFVRLLEKKVVAQYGGATAKESDSYGRMVNKRMYDRLTRTLEQDRKYVTHGGATDDKQRFIAPTLLNFRTELSLFTSCASMGRDFRSVVANLLLLCGYHPFRSNGKNKERVVNETLAGSMVVNDVLVQLSNANVPFGGCFINMVFWIGRSAILLSYAMSPFTRLYMRLLKVFGFAAILAIRAVI</sequence>
<reference evidence="1 2" key="1">
    <citation type="journal article" date="2022" name="bioRxiv">
        <title>The genome of the oomycete Peronosclerospora sorghi, a cosmopolitan pathogen of maize and sorghum, is inflated with dispersed pseudogenes.</title>
        <authorList>
            <person name="Fletcher K."/>
            <person name="Martin F."/>
            <person name="Isakeit T."/>
            <person name="Cavanaugh K."/>
            <person name="Magill C."/>
            <person name="Michelmore R."/>
        </authorList>
    </citation>
    <scope>NUCLEOTIDE SEQUENCE [LARGE SCALE GENOMIC DNA]</scope>
    <source>
        <strain evidence="1">P6</strain>
    </source>
</reference>
<keyword evidence="2" id="KW-1185">Reference proteome</keyword>
<gene>
    <name evidence="1" type="ORF">PsorP6_000802</name>
</gene>
<dbReference type="EMBL" id="CM047580">
    <property type="protein sequence ID" value="KAI9921637.1"/>
    <property type="molecule type" value="Genomic_DNA"/>
</dbReference>
<comment type="caution">
    <text evidence="1">The sequence shown here is derived from an EMBL/GenBank/DDBJ whole genome shotgun (WGS) entry which is preliminary data.</text>
</comment>
<name>A0ACC0WSA1_9STRA</name>
<dbReference type="Proteomes" id="UP001163321">
    <property type="component" value="Chromosome 1"/>
</dbReference>